<comment type="subcellular location">
    <subcellularLocation>
        <location evidence="1 7">Cell inner membrane</location>
        <topology evidence="1 7">Multi-pass membrane protein</topology>
    </subcellularLocation>
</comment>
<keyword evidence="2" id="KW-1003">Cell membrane</keyword>
<keyword evidence="4 7" id="KW-0812">Transmembrane</keyword>
<dbReference type="EMBL" id="AVFL01000005">
    <property type="protein sequence ID" value="EWY41065.1"/>
    <property type="molecule type" value="Genomic_DNA"/>
</dbReference>
<dbReference type="GO" id="GO:0005886">
    <property type="term" value="C:plasma membrane"/>
    <property type="evidence" value="ECO:0007669"/>
    <property type="project" value="UniProtKB-SubCell"/>
</dbReference>
<protein>
    <recommendedName>
        <fullName evidence="7">TRAP transporter large permease protein</fullName>
    </recommendedName>
</protein>
<gene>
    <name evidence="9" type="ORF">N825_30790</name>
</gene>
<comment type="caution">
    <text evidence="9">The sequence shown here is derived from an EMBL/GenBank/DDBJ whole genome shotgun (WGS) entry which is preliminary data.</text>
</comment>
<comment type="caution">
    <text evidence="7">Lacks conserved residue(s) required for the propagation of feature annotation.</text>
</comment>
<dbReference type="NCBIfam" id="TIGR00786">
    <property type="entry name" value="dctM"/>
    <property type="match status" value="1"/>
</dbReference>
<feature type="transmembrane region" description="Helical" evidence="7">
    <location>
        <begin position="271"/>
        <end position="293"/>
    </location>
</feature>
<dbReference type="GO" id="GO:0022857">
    <property type="term" value="F:transmembrane transporter activity"/>
    <property type="evidence" value="ECO:0007669"/>
    <property type="project" value="UniProtKB-UniRule"/>
</dbReference>
<feature type="transmembrane region" description="Helical" evidence="7">
    <location>
        <begin position="47"/>
        <end position="69"/>
    </location>
</feature>
<feature type="transmembrane region" description="Helical" evidence="7">
    <location>
        <begin position="170"/>
        <end position="192"/>
    </location>
</feature>
<dbReference type="PIRSF" id="PIRSF006066">
    <property type="entry name" value="HI0050"/>
    <property type="match status" value="1"/>
</dbReference>
<evidence type="ECO:0000256" key="5">
    <source>
        <dbReference type="ARBA" id="ARBA00022989"/>
    </source>
</evidence>
<evidence type="ECO:0000256" key="4">
    <source>
        <dbReference type="ARBA" id="ARBA00022692"/>
    </source>
</evidence>
<name>W9H4B7_9PROT</name>
<evidence type="ECO:0000256" key="6">
    <source>
        <dbReference type="ARBA" id="ARBA00023136"/>
    </source>
</evidence>
<dbReference type="PANTHER" id="PTHR33362:SF3">
    <property type="entry name" value="SIALIC ACID TRAP TRANSPORTER PERMEASE PROTEIN SIAT"/>
    <property type="match status" value="1"/>
</dbReference>
<feature type="domain" description="TRAP C4-dicarboxylate transport system permease DctM subunit" evidence="8">
    <location>
        <begin position="11"/>
        <end position="416"/>
    </location>
</feature>
<keyword evidence="6 7" id="KW-0472">Membrane</keyword>
<accession>W9H4B7</accession>
<feature type="transmembrane region" description="Helical" evidence="7">
    <location>
        <begin position="313"/>
        <end position="343"/>
    </location>
</feature>
<dbReference type="STRING" id="1385369.N825_30790"/>
<dbReference type="PATRIC" id="fig|1385369.3.peg.1797"/>
<comment type="function">
    <text evidence="7">Part of the tripartite ATP-independent periplasmic (TRAP) transport system.</text>
</comment>
<comment type="subunit">
    <text evidence="7">The complex comprises the extracytoplasmic solute receptor protein and the two transmembrane proteins.</text>
</comment>
<keyword evidence="7" id="KW-0813">Transport</keyword>
<dbReference type="Pfam" id="PF06808">
    <property type="entry name" value="DctM"/>
    <property type="match status" value="1"/>
</dbReference>
<feature type="transmembrane region" description="Helical" evidence="7">
    <location>
        <begin position="135"/>
        <end position="158"/>
    </location>
</feature>
<keyword evidence="5 7" id="KW-1133">Transmembrane helix</keyword>
<evidence type="ECO:0000256" key="2">
    <source>
        <dbReference type="ARBA" id="ARBA00022475"/>
    </source>
</evidence>
<sequence>MPLALALASGVALLILSAPIAIALMATTIVFLLLDPQVPMTVVGQKIFAAMDSFPLMAVPFFILVGQVMNSGGITDRIFVFASNLVGHVRGGLGHVNILSSVLMSGMSGSAVADAAGLGQVEIKAMVKQGYDREFSAAVTAASATIGPIIPPSIPLVIYGSIAGVSVSQLLLAGLIPGLLVAVGLIVVTYILSKRRNYPVSRRASLAEIRTSFVTAFPALMTPVVLVAGILSGIFTPTEASAVAALYSIAIAMLVYREVGVAELGRILVETAQITGTIFFIIGAAAVLSWIFTWLNIPQQLAGFISGSIEQQWILLILINLFLLLLGCILEVNAALILATPLLMPMIQTAGIHPVHFGIILVVNLMIGLITPPVGLNMYIVSAIARISIPQFLRGIAPFAAVLLVVLALLTFWPALSLWLPQLVFE</sequence>
<dbReference type="OrthoDB" id="7824289at2"/>
<evidence type="ECO:0000313" key="10">
    <source>
        <dbReference type="Proteomes" id="UP000019486"/>
    </source>
</evidence>
<dbReference type="RefSeq" id="WP_037449856.1">
    <property type="nucleotide sequence ID" value="NZ_AVFL01000005.1"/>
</dbReference>
<organism evidence="9 10">
    <name type="scientific">Skermanella stibiiresistens SB22</name>
    <dbReference type="NCBI Taxonomy" id="1385369"/>
    <lineage>
        <taxon>Bacteria</taxon>
        <taxon>Pseudomonadati</taxon>
        <taxon>Pseudomonadota</taxon>
        <taxon>Alphaproteobacteria</taxon>
        <taxon>Rhodospirillales</taxon>
        <taxon>Azospirillaceae</taxon>
        <taxon>Skermanella</taxon>
    </lineage>
</organism>
<keyword evidence="10" id="KW-1185">Reference proteome</keyword>
<proteinExistence type="inferred from homology"/>
<dbReference type="Proteomes" id="UP000019486">
    <property type="component" value="Unassembled WGS sequence"/>
</dbReference>
<reference evidence="9 10" key="1">
    <citation type="submission" date="2013-08" db="EMBL/GenBank/DDBJ databases">
        <title>The genome sequence of Skermanella stibiiresistens.</title>
        <authorList>
            <person name="Zhu W."/>
            <person name="Wang G."/>
        </authorList>
    </citation>
    <scope>NUCLEOTIDE SEQUENCE [LARGE SCALE GENOMIC DNA]</scope>
    <source>
        <strain evidence="9 10">SB22</strain>
    </source>
</reference>
<dbReference type="InterPro" id="IPR004681">
    <property type="entry name" value="TRAP_DctM"/>
</dbReference>
<evidence type="ECO:0000256" key="1">
    <source>
        <dbReference type="ARBA" id="ARBA00004429"/>
    </source>
</evidence>
<feature type="transmembrane region" description="Helical" evidence="7">
    <location>
        <begin position="355"/>
        <end position="376"/>
    </location>
</feature>
<comment type="similarity">
    <text evidence="7">Belongs to the TRAP transporter large permease family.</text>
</comment>
<feature type="transmembrane region" description="Helical" evidence="7">
    <location>
        <begin position="213"/>
        <end position="235"/>
    </location>
</feature>
<dbReference type="PANTHER" id="PTHR33362">
    <property type="entry name" value="SIALIC ACID TRAP TRANSPORTER PERMEASE PROTEIN SIAT-RELATED"/>
    <property type="match status" value="1"/>
</dbReference>
<evidence type="ECO:0000313" key="9">
    <source>
        <dbReference type="EMBL" id="EWY41065.1"/>
    </source>
</evidence>
<evidence type="ECO:0000256" key="7">
    <source>
        <dbReference type="RuleBase" id="RU369079"/>
    </source>
</evidence>
<keyword evidence="3 7" id="KW-0997">Cell inner membrane</keyword>
<evidence type="ECO:0000256" key="3">
    <source>
        <dbReference type="ARBA" id="ARBA00022519"/>
    </source>
</evidence>
<dbReference type="InterPro" id="IPR010656">
    <property type="entry name" value="DctM"/>
</dbReference>
<evidence type="ECO:0000259" key="8">
    <source>
        <dbReference type="Pfam" id="PF06808"/>
    </source>
</evidence>
<feature type="transmembrane region" description="Helical" evidence="7">
    <location>
        <begin position="396"/>
        <end position="420"/>
    </location>
</feature>
<dbReference type="AlphaFoldDB" id="W9H4B7"/>